<evidence type="ECO:0008006" key="3">
    <source>
        <dbReference type="Google" id="ProtNLM"/>
    </source>
</evidence>
<accession>A0AA36H733</accession>
<dbReference type="AlphaFoldDB" id="A0AA36H733"/>
<reference evidence="1" key="1">
    <citation type="submission" date="2023-07" db="EMBL/GenBank/DDBJ databases">
        <authorList>
            <consortium name="CYATHOMIX"/>
        </authorList>
    </citation>
    <scope>NUCLEOTIDE SEQUENCE</scope>
    <source>
        <strain evidence="1">N/A</strain>
    </source>
</reference>
<dbReference type="EMBL" id="CATQJL010000316">
    <property type="protein sequence ID" value="CAJ0604917.1"/>
    <property type="molecule type" value="Genomic_DNA"/>
</dbReference>
<comment type="caution">
    <text evidence="1">The sequence shown here is derived from an EMBL/GenBank/DDBJ whole genome shotgun (WGS) entry which is preliminary data.</text>
</comment>
<proteinExistence type="predicted"/>
<keyword evidence="2" id="KW-1185">Reference proteome</keyword>
<organism evidence="1 2">
    <name type="scientific">Cylicocyclus nassatus</name>
    <name type="common">Nematode worm</name>
    <dbReference type="NCBI Taxonomy" id="53992"/>
    <lineage>
        <taxon>Eukaryota</taxon>
        <taxon>Metazoa</taxon>
        <taxon>Ecdysozoa</taxon>
        <taxon>Nematoda</taxon>
        <taxon>Chromadorea</taxon>
        <taxon>Rhabditida</taxon>
        <taxon>Rhabditina</taxon>
        <taxon>Rhabditomorpha</taxon>
        <taxon>Strongyloidea</taxon>
        <taxon>Strongylidae</taxon>
        <taxon>Cylicocyclus</taxon>
    </lineage>
</organism>
<name>A0AA36H733_CYLNA</name>
<evidence type="ECO:0000313" key="2">
    <source>
        <dbReference type="Proteomes" id="UP001176961"/>
    </source>
</evidence>
<sequence length="416" mass="46195">MLTPRSANSYNNDGHCYSASPGEFEDYHLLPDCADVRHMTDMVPKSVDTTKEASHPETKTVPYVLSSQEKVDFLKKCCASPVLRFILHLLANPRQEGLVSWHGGPYGVKIWNTRKFTELYNAAMGARMNFTNISRALQACEQITIAGIRLWKRRKQGEYSFFPCYTGHGLPNIPATAMPKDVPVSFPFERHLPLKGHPRGFDYGECCSPDPPYLLPAAFYKDSPPYCLLTSTPNRFVNYQVMAPYGSGMLSPAPSLASFAPTSPAYSLTPSTIISNGILTPPLSDTSGYSSDSYSFNNSLRSQPFDPMDIPVSQTYLHCESPSPDECFLPLEKDVETDKSAENTEQAGLRTMHEPLLPNELPKVEAPVLSLTKKNPEITEPTDPVIEGQDIFGNSQQNPGYDLTIDETSLLYQCNE</sequence>
<dbReference type="Proteomes" id="UP001176961">
    <property type="component" value="Unassembled WGS sequence"/>
</dbReference>
<evidence type="ECO:0000313" key="1">
    <source>
        <dbReference type="EMBL" id="CAJ0604917.1"/>
    </source>
</evidence>
<protein>
    <recommendedName>
        <fullName evidence="3">ETS domain-containing protein</fullName>
    </recommendedName>
</protein>
<gene>
    <name evidence="1" type="ORF">CYNAS_LOCUS16900</name>
</gene>